<evidence type="ECO:0000313" key="1">
    <source>
        <dbReference type="EMBL" id="CBY35756.1"/>
    </source>
</evidence>
<accession>E4YJU5</accession>
<dbReference type="EMBL" id="FN654673">
    <property type="protein sequence ID" value="CBY35756.1"/>
    <property type="molecule type" value="Genomic_DNA"/>
</dbReference>
<gene>
    <name evidence="1" type="ORF">GSOID_T00027591001</name>
</gene>
<proteinExistence type="predicted"/>
<dbReference type="AlphaFoldDB" id="E4YJU5"/>
<protein>
    <submittedName>
        <fullName evidence="1">Uncharacterized protein</fullName>
    </submittedName>
</protein>
<organism evidence="1">
    <name type="scientific">Oikopleura dioica</name>
    <name type="common">Tunicate</name>
    <dbReference type="NCBI Taxonomy" id="34765"/>
    <lineage>
        <taxon>Eukaryota</taxon>
        <taxon>Metazoa</taxon>
        <taxon>Chordata</taxon>
        <taxon>Tunicata</taxon>
        <taxon>Appendicularia</taxon>
        <taxon>Copelata</taxon>
        <taxon>Oikopleuridae</taxon>
        <taxon>Oikopleura</taxon>
    </lineage>
</organism>
<reference evidence="1" key="1">
    <citation type="journal article" date="2010" name="Science">
        <title>Plasticity of animal genome architecture unmasked by rapid evolution of a pelagic tunicate.</title>
        <authorList>
            <person name="Denoeud F."/>
            <person name="Henriet S."/>
            <person name="Mungpakdee S."/>
            <person name="Aury J.M."/>
            <person name="Da Silva C."/>
            <person name="Brinkmann H."/>
            <person name="Mikhaleva J."/>
            <person name="Olsen L.C."/>
            <person name="Jubin C."/>
            <person name="Canestro C."/>
            <person name="Bouquet J.M."/>
            <person name="Danks G."/>
            <person name="Poulain J."/>
            <person name="Campsteijn C."/>
            <person name="Adamski M."/>
            <person name="Cross I."/>
            <person name="Yadetie F."/>
            <person name="Muffato M."/>
            <person name="Louis A."/>
            <person name="Butcher S."/>
            <person name="Tsagkogeorga G."/>
            <person name="Konrad A."/>
            <person name="Singh S."/>
            <person name="Jensen M.F."/>
            <person name="Cong E.H."/>
            <person name="Eikeseth-Otteraa H."/>
            <person name="Noel B."/>
            <person name="Anthouard V."/>
            <person name="Porcel B.M."/>
            <person name="Kachouri-Lafond R."/>
            <person name="Nishino A."/>
            <person name="Ugolini M."/>
            <person name="Chourrout P."/>
            <person name="Nishida H."/>
            <person name="Aasland R."/>
            <person name="Huzurbazar S."/>
            <person name="Westhof E."/>
            <person name="Delsuc F."/>
            <person name="Lehrach H."/>
            <person name="Reinhardt R."/>
            <person name="Weissenbach J."/>
            <person name="Roy S.W."/>
            <person name="Artiguenave F."/>
            <person name="Postlethwait J.H."/>
            <person name="Manak J.R."/>
            <person name="Thompson E.M."/>
            <person name="Jaillon O."/>
            <person name="Du Pasquier L."/>
            <person name="Boudinot P."/>
            <person name="Liberles D.A."/>
            <person name="Volff J.N."/>
            <person name="Philippe H."/>
            <person name="Lenhard B."/>
            <person name="Roest Crollius H."/>
            <person name="Wincker P."/>
            <person name="Chourrout D."/>
        </authorList>
    </citation>
    <scope>NUCLEOTIDE SEQUENCE [LARGE SCALE GENOMIC DNA]</scope>
</reference>
<sequence>MTSYAYYVPICLYRLSITTQTGTESDVAAESFARNDVCHFPREPKYGSRNFRISRICLHQLGLIWISRGLRVNILLLLQLRNTAPSQATSSN</sequence>
<name>E4YJU5_OIKDI</name>
<dbReference type="Proteomes" id="UP000011014">
    <property type="component" value="Unassembled WGS sequence"/>
</dbReference>